<dbReference type="EMBL" id="BAABLD010000008">
    <property type="protein sequence ID" value="GAA5165805.1"/>
    <property type="molecule type" value="Genomic_DNA"/>
</dbReference>
<organism evidence="1 2">
    <name type="scientific">Viridibacterium curvum</name>
    <dbReference type="NCBI Taxonomy" id="1101404"/>
    <lineage>
        <taxon>Bacteria</taxon>
        <taxon>Pseudomonadati</taxon>
        <taxon>Pseudomonadota</taxon>
        <taxon>Betaproteobacteria</taxon>
        <taxon>Rhodocyclales</taxon>
        <taxon>Rhodocyclaceae</taxon>
        <taxon>Viridibacterium</taxon>
    </lineage>
</organism>
<name>A0ABP9QQD7_9RHOO</name>
<reference evidence="2" key="1">
    <citation type="journal article" date="2019" name="Int. J. Syst. Evol. Microbiol.">
        <title>The Global Catalogue of Microorganisms (GCM) 10K type strain sequencing project: providing services to taxonomists for standard genome sequencing and annotation.</title>
        <authorList>
            <consortium name="The Broad Institute Genomics Platform"/>
            <consortium name="The Broad Institute Genome Sequencing Center for Infectious Disease"/>
            <person name="Wu L."/>
            <person name="Ma J."/>
        </authorList>
    </citation>
    <scope>NUCLEOTIDE SEQUENCE [LARGE SCALE GENOMIC DNA]</scope>
    <source>
        <strain evidence="2">JCM 18715</strain>
    </source>
</reference>
<keyword evidence="2" id="KW-1185">Reference proteome</keyword>
<protein>
    <submittedName>
        <fullName evidence="1">Uncharacterized protein</fullName>
    </submittedName>
</protein>
<sequence length="86" mass="9632">MFVGYIRLDTNVIPLKTEAGATEIRTRAMRLDARLRSLLILVDGHKPLSNLQAALGDGAEENLRRLRELGLVTWDDSLSSQMQRPS</sequence>
<evidence type="ECO:0000313" key="1">
    <source>
        <dbReference type="EMBL" id="GAA5165805.1"/>
    </source>
</evidence>
<accession>A0ABP9QQD7</accession>
<comment type="caution">
    <text evidence="1">The sequence shown here is derived from an EMBL/GenBank/DDBJ whole genome shotgun (WGS) entry which is preliminary data.</text>
</comment>
<evidence type="ECO:0000313" key="2">
    <source>
        <dbReference type="Proteomes" id="UP001500547"/>
    </source>
</evidence>
<gene>
    <name evidence="1" type="ORF">GCM10025770_21910</name>
</gene>
<dbReference type="Proteomes" id="UP001500547">
    <property type="component" value="Unassembled WGS sequence"/>
</dbReference>
<proteinExistence type="predicted"/>